<evidence type="ECO:0000313" key="3">
    <source>
        <dbReference type="EMBL" id="KAH3885456.1"/>
    </source>
</evidence>
<dbReference type="PANTHER" id="PTHR24170">
    <property type="entry name" value="ANKYRIN REPEAT DOMAIN-CONTAINING PROTEIN 27"/>
    <property type="match status" value="1"/>
</dbReference>
<dbReference type="Proteomes" id="UP000828390">
    <property type="component" value="Unassembled WGS sequence"/>
</dbReference>
<dbReference type="AlphaFoldDB" id="A0A9D4MZM4"/>
<accession>A0A9D4MZM4</accession>
<dbReference type="GO" id="GO:0005886">
    <property type="term" value="C:plasma membrane"/>
    <property type="evidence" value="ECO:0007669"/>
    <property type="project" value="TreeGrafter"/>
</dbReference>
<gene>
    <name evidence="3" type="ORF">DPMN_009450</name>
</gene>
<dbReference type="GO" id="GO:0005085">
    <property type="term" value="F:guanyl-nucleotide exchange factor activity"/>
    <property type="evidence" value="ECO:0007669"/>
    <property type="project" value="TreeGrafter"/>
</dbReference>
<dbReference type="EMBL" id="JAIWYP010000001">
    <property type="protein sequence ID" value="KAH3885456.1"/>
    <property type="molecule type" value="Genomic_DNA"/>
</dbReference>
<dbReference type="GO" id="GO:0005769">
    <property type="term" value="C:early endosome"/>
    <property type="evidence" value="ECO:0007669"/>
    <property type="project" value="TreeGrafter"/>
</dbReference>
<evidence type="ECO:0000256" key="1">
    <source>
        <dbReference type="SAM" id="MobiDB-lite"/>
    </source>
</evidence>
<dbReference type="InterPro" id="IPR003123">
    <property type="entry name" value="VPS9"/>
</dbReference>
<dbReference type="GO" id="GO:0097422">
    <property type="term" value="C:tubular endosome"/>
    <property type="evidence" value="ECO:0007669"/>
    <property type="project" value="TreeGrafter"/>
</dbReference>
<protein>
    <recommendedName>
        <fullName evidence="2">VPS9 domain-containing protein</fullName>
    </recommendedName>
</protein>
<dbReference type="OrthoDB" id="411646at2759"/>
<feature type="region of interest" description="Disordered" evidence="1">
    <location>
        <begin position="486"/>
        <end position="513"/>
    </location>
</feature>
<sequence>MGDIDELDINPFFKALQTKYVNIFDEAQEKCYVICIPHSQCLQGSKITRKLVETHLLKPSPFFRGQFTTMQSLEQVVLIEEKSDVVSTMKGFPTVAHIKILSEELGYNKDYKPYKMLIISRPLDQNMVLADHAENETNGFNDLHLVMTLKGCTDFLHKHAEFAKSLNALDSELETFNRSYVLLKDFLNEAADRLHNMADTYAEACFKSLKDKKKATMNFHDIIKSCVETYVLGSVHSKLYPVVSERCSQGDRDMLDKCDALRGLSARHLHVPEHFCMPVPSSVQELQKLDTQNTPIEKLYTFKATIDNLTNEVTANLQSRWKSSLPTEDVPCLTSDDLIPILVTVLVEANCKNIQTDLYYVENFYWLAANKDRDSLSYCLVTFKAAVHFLMSSDFKNIHLNDQSTQRLTRKSTSPQTKLLRQDPPQFTMDMPEVPTVTSTSLRTREPAKARLDRELEDINRLLKEATREMGPTKSALTNEKPLTSIFGGAVSFSPTPDKSKSEANKKTEDLGDFLSSLQSDMFSTFGQQS</sequence>
<evidence type="ECO:0000313" key="4">
    <source>
        <dbReference type="Proteomes" id="UP000828390"/>
    </source>
</evidence>
<dbReference type="GO" id="GO:0030133">
    <property type="term" value="C:transport vesicle"/>
    <property type="evidence" value="ECO:0007669"/>
    <property type="project" value="TreeGrafter"/>
</dbReference>
<name>A0A9D4MZM4_DREPO</name>
<dbReference type="PROSITE" id="PS51205">
    <property type="entry name" value="VPS9"/>
    <property type="match status" value="1"/>
</dbReference>
<dbReference type="SUPFAM" id="SSF109993">
    <property type="entry name" value="VPS9 domain"/>
    <property type="match status" value="1"/>
</dbReference>
<dbReference type="Gene3D" id="1.20.1050.80">
    <property type="entry name" value="VPS9 domain"/>
    <property type="match status" value="1"/>
</dbReference>
<feature type="region of interest" description="Disordered" evidence="1">
    <location>
        <begin position="406"/>
        <end position="447"/>
    </location>
</feature>
<dbReference type="GO" id="GO:0005770">
    <property type="term" value="C:late endosome"/>
    <property type="evidence" value="ECO:0007669"/>
    <property type="project" value="TreeGrafter"/>
</dbReference>
<keyword evidence="4" id="KW-1185">Reference proteome</keyword>
<dbReference type="InterPro" id="IPR037191">
    <property type="entry name" value="VPS9_dom_sf"/>
</dbReference>
<reference evidence="3" key="1">
    <citation type="journal article" date="2019" name="bioRxiv">
        <title>The Genome of the Zebra Mussel, Dreissena polymorpha: A Resource for Invasive Species Research.</title>
        <authorList>
            <person name="McCartney M.A."/>
            <person name="Auch B."/>
            <person name="Kono T."/>
            <person name="Mallez S."/>
            <person name="Zhang Y."/>
            <person name="Obille A."/>
            <person name="Becker A."/>
            <person name="Abrahante J.E."/>
            <person name="Garbe J."/>
            <person name="Badalamenti J.P."/>
            <person name="Herman A."/>
            <person name="Mangelson H."/>
            <person name="Liachko I."/>
            <person name="Sullivan S."/>
            <person name="Sone E.D."/>
            <person name="Koren S."/>
            <person name="Silverstein K.A.T."/>
            <person name="Beckman K.B."/>
            <person name="Gohl D.M."/>
        </authorList>
    </citation>
    <scope>NUCLEOTIDE SEQUENCE</scope>
    <source>
        <strain evidence="3">Duluth1</strain>
        <tissue evidence="3">Whole animal</tissue>
    </source>
</reference>
<proteinExistence type="predicted"/>
<feature type="compositionally biased region" description="Polar residues" evidence="1">
    <location>
        <begin position="406"/>
        <end position="419"/>
    </location>
</feature>
<evidence type="ECO:0000259" key="2">
    <source>
        <dbReference type="PROSITE" id="PS51205"/>
    </source>
</evidence>
<feature type="compositionally biased region" description="Basic and acidic residues" evidence="1">
    <location>
        <begin position="498"/>
        <end position="510"/>
    </location>
</feature>
<comment type="caution">
    <text evidence="3">The sequence shown here is derived from an EMBL/GenBank/DDBJ whole genome shotgun (WGS) entry which is preliminary data.</text>
</comment>
<dbReference type="GO" id="GO:0045022">
    <property type="term" value="P:early endosome to late endosome transport"/>
    <property type="evidence" value="ECO:0007669"/>
    <property type="project" value="TreeGrafter"/>
</dbReference>
<organism evidence="3 4">
    <name type="scientific">Dreissena polymorpha</name>
    <name type="common">Zebra mussel</name>
    <name type="synonym">Mytilus polymorpha</name>
    <dbReference type="NCBI Taxonomy" id="45954"/>
    <lineage>
        <taxon>Eukaryota</taxon>
        <taxon>Metazoa</taxon>
        <taxon>Spiralia</taxon>
        <taxon>Lophotrochozoa</taxon>
        <taxon>Mollusca</taxon>
        <taxon>Bivalvia</taxon>
        <taxon>Autobranchia</taxon>
        <taxon>Heteroconchia</taxon>
        <taxon>Euheterodonta</taxon>
        <taxon>Imparidentia</taxon>
        <taxon>Neoheterodontei</taxon>
        <taxon>Myida</taxon>
        <taxon>Dreissenoidea</taxon>
        <taxon>Dreissenidae</taxon>
        <taxon>Dreissena</taxon>
    </lineage>
</organism>
<reference evidence="3" key="2">
    <citation type="submission" date="2020-11" db="EMBL/GenBank/DDBJ databases">
        <authorList>
            <person name="McCartney M.A."/>
            <person name="Auch B."/>
            <person name="Kono T."/>
            <person name="Mallez S."/>
            <person name="Becker A."/>
            <person name="Gohl D.M."/>
            <person name="Silverstein K.A.T."/>
            <person name="Koren S."/>
            <person name="Bechman K.B."/>
            <person name="Herman A."/>
            <person name="Abrahante J.E."/>
            <person name="Garbe J."/>
        </authorList>
    </citation>
    <scope>NUCLEOTIDE SEQUENCE</scope>
    <source>
        <strain evidence="3">Duluth1</strain>
        <tissue evidence="3">Whole animal</tissue>
    </source>
</reference>
<dbReference type="InterPro" id="IPR051248">
    <property type="entry name" value="UPF0507/Ank_repeat_27"/>
</dbReference>
<dbReference type="GO" id="GO:0000149">
    <property type="term" value="F:SNARE binding"/>
    <property type="evidence" value="ECO:0007669"/>
    <property type="project" value="TreeGrafter"/>
</dbReference>
<dbReference type="Pfam" id="PF02204">
    <property type="entry name" value="VPS9"/>
    <property type="match status" value="1"/>
</dbReference>
<feature type="domain" description="VPS9" evidence="2">
    <location>
        <begin position="248"/>
        <end position="399"/>
    </location>
</feature>
<dbReference type="PANTHER" id="PTHR24170:SF1">
    <property type="entry name" value="DOMAIN PROTEIN, PUTATIVE (AFU_ORTHOLOGUE AFUA_1G09870)-RELATED"/>
    <property type="match status" value="1"/>
</dbReference>